<keyword evidence="1" id="KW-0812">Transmembrane</keyword>
<accession>A0A7R6PHT7</accession>
<dbReference type="RefSeq" id="WP_019620425.1">
    <property type="nucleotide sequence ID" value="NZ_AP014545.1"/>
</dbReference>
<dbReference type="AlphaFoldDB" id="A0A7R6PHT7"/>
<keyword evidence="1" id="KW-0472">Membrane</keyword>
<dbReference type="OrthoDB" id="6522758at2"/>
<evidence type="ECO:0000256" key="1">
    <source>
        <dbReference type="SAM" id="Phobius"/>
    </source>
</evidence>
<feature type="transmembrane region" description="Helical" evidence="1">
    <location>
        <begin position="114"/>
        <end position="137"/>
    </location>
</feature>
<name>A0A7R6PHT7_9GAMM</name>
<dbReference type="KEGG" id="ajp:AMJAP_2196"/>
<keyword evidence="1" id="KW-1133">Transmembrane helix</keyword>
<keyword evidence="3" id="KW-1185">Reference proteome</keyword>
<feature type="transmembrane region" description="Helical" evidence="1">
    <location>
        <begin position="22"/>
        <end position="44"/>
    </location>
</feature>
<reference evidence="2 3" key="1">
    <citation type="journal article" date="2008" name="Int. J. Syst. Evol. Microbiol.">
        <title>Amphritea japonica sp. nov. and Amphritea balenae sp. nov., isolated from the sediment adjacent to sperm whale carcasses off Kagoshima, Japan.</title>
        <authorList>
            <person name="Miyazaki M."/>
            <person name="Nogi Y."/>
            <person name="Fujiwara Y."/>
            <person name="Kawato M."/>
            <person name="Nagahama T."/>
            <person name="Kubokawa K."/>
            <person name="Horikoshi K."/>
        </authorList>
    </citation>
    <scope>NUCLEOTIDE SEQUENCE [LARGE SCALE GENOMIC DNA]</scope>
    <source>
        <strain evidence="2 3">ATCC BAA-1530</strain>
    </source>
</reference>
<proteinExistence type="predicted"/>
<evidence type="ECO:0000313" key="2">
    <source>
        <dbReference type="EMBL" id="BBB26787.1"/>
    </source>
</evidence>
<evidence type="ECO:0000313" key="3">
    <source>
        <dbReference type="Proteomes" id="UP000595663"/>
    </source>
</evidence>
<protein>
    <recommendedName>
        <fullName evidence="4">DUF2878 domain-containing protein</fullName>
    </recommendedName>
</protein>
<dbReference type="Pfam" id="PF11086">
    <property type="entry name" value="DUF2878"/>
    <property type="match status" value="1"/>
</dbReference>
<gene>
    <name evidence="2" type="ORF">AMJAP_2196</name>
</gene>
<dbReference type="EMBL" id="AP014545">
    <property type="protein sequence ID" value="BBB26787.1"/>
    <property type="molecule type" value="Genomic_DNA"/>
</dbReference>
<feature type="transmembrane region" description="Helical" evidence="1">
    <location>
        <begin position="143"/>
        <end position="164"/>
    </location>
</feature>
<feature type="transmembrane region" description="Helical" evidence="1">
    <location>
        <begin position="85"/>
        <end position="102"/>
    </location>
</feature>
<evidence type="ECO:0008006" key="4">
    <source>
        <dbReference type="Google" id="ProtNLM"/>
    </source>
</evidence>
<dbReference type="Proteomes" id="UP000595663">
    <property type="component" value="Chromosome"/>
</dbReference>
<sequence length="177" mass="19895">MNYFIRSGYSQHFWFNLGAFQLCWWCAILLTDSSLVILAVLLILHLLLHSHPVHETAVVLSCGLTGFAVDVLLTATGIFHFGISAFPPLWLLFLWFCFSATLRQSMRFFHGRWALATICGGVSGGLTYVAAANFGAVGFGFPFFQAFLLLVLVWMVLFPLLLWLSDQRFTEQFSDAT</sequence>
<organism evidence="2 3">
    <name type="scientific">Amphritea japonica ATCC BAA-1530</name>
    <dbReference type="NCBI Taxonomy" id="1278309"/>
    <lineage>
        <taxon>Bacteria</taxon>
        <taxon>Pseudomonadati</taxon>
        <taxon>Pseudomonadota</taxon>
        <taxon>Gammaproteobacteria</taxon>
        <taxon>Oceanospirillales</taxon>
        <taxon>Oceanospirillaceae</taxon>
        <taxon>Amphritea</taxon>
    </lineage>
</organism>
<dbReference type="InterPro" id="IPR021306">
    <property type="entry name" value="DUF2878"/>
</dbReference>